<dbReference type="Pfam" id="PF22521">
    <property type="entry name" value="HypF_C_2"/>
    <property type="match status" value="1"/>
</dbReference>
<dbReference type="PATRIC" id="fig|1265738.3.peg.3748"/>
<dbReference type="InterPro" id="IPR051060">
    <property type="entry name" value="Carbamoyltrans_HypF-like"/>
</dbReference>
<dbReference type="Gene3D" id="3.30.420.40">
    <property type="match status" value="1"/>
</dbReference>
<dbReference type="InterPro" id="IPR055128">
    <property type="entry name" value="HypF_C_2"/>
</dbReference>
<dbReference type="Pfam" id="PF17788">
    <property type="entry name" value="HypF_C"/>
    <property type="match status" value="1"/>
</dbReference>
<dbReference type="PANTHER" id="PTHR42959">
    <property type="entry name" value="CARBAMOYLTRANSFERASE"/>
    <property type="match status" value="1"/>
</dbReference>
<feature type="domain" description="YrdC-like" evidence="11">
    <location>
        <begin position="199"/>
        <end position="386"/>
    </location>
</feature>
<proteinExistence type="inferred from homology"/>
<comment type="catalytic activity">
    <reaction evidence="7">
        <text>C-terminal L-cysteinyl-[HypE protein] + carbamoyl phosphate + ATP + H2O = C-terminal S-carboxamide-L-cysteinyl-[HypE protein] + AMP + phosphate + diphosphate + H(+)</text>
        <dbReference type="Rhea" id="RHEA:55636"/>
        <dbReference type="Rhea" id="RHEA-COMP:14247"/>
        <dbReference type="Rhea" id="RHEA-COMP:14392"/>
        <dbReference type="ChEBI" id="CHEBI:15377"/>
        <dbReference type="ChEBI" id="CHEBI:15378"/>
        <dbReference type="ChEBI" id="CHEBI:30616"/>
        <dbReference type="ChEBI" id="CHEBI:33019"/>
        <dbReference type="ChEBI" id="CHEBI:43474"/>
        <dbReference type="ChEBI" id="CHEBI:58228"/>
        <dbReference type="ChEBI" id="CHEBI:76913"/>
        <dbReference type="ChEBI" id="CHEBI:139126"/>
        <dbReference type="ChEBI" id="CHEBI:456215"/>
    </reaction>
</comment>
<keyword evidence="9" id="KW-0378">Hydrolase</keyword>
<dbReference type="InterPro" id="IPR006070">
    <property type="entry name" value="Sua5-like_dom"/>
</dbReference>
<evidence type="ECO:0000256" key="6">
    <source>
        <dbReference type="ARBA" id="ARBA00022833"/>
    </source>
</evidence>
<dbReference type="Pfam" id="PF00708">
    <property type="entry name" value="Acylphosphatase"/>
    <property type="match status" value="1"/>
</dbReference>
<accession>M5RJ72</accession>
<evidence type="ECO:0000313" key="12">
    <source>
        <dbReference type="EMBL" id="EMI19358.1"/>
    </source>
</evidence>
<dbReference type="GO" id="GO:0008270">
    <property type="term" value="F:zinc ion binding"/>
    <property type="evidence" value="ECO:0007669"/>
    <property type="project" value="UniProtKB-KW"/>
</dbReference>
<dbReference type="InterPro" id="IPR001792">
    <property type="entry name" value="Acylphosphatase-like_dom"/>
</dbReference>
<keyword evidence="6" id="KW-0862">Zinc</keyword>
<sequence>MQRRAITVTGIVQGVGFRPFVHSLASRYRLVGFVQNRSGEVQIEVEGAAAKLDQFIEQLQSHAPALSRINQLSWLPVPICGDACFRIVDSEQGLASQVFVSPDVAMCEDCRRELFDPADRRFRYPFLNCTQCGPRLTITDRAPYDRVNTTMAAFEMCAACRAEYENPRDRRFHAQPIACPDCGPRLQLLDENAKPITAEDPLTRFVAGLMQGKIGALKGIGGYHLVCLAKDDDVVTRLRKRKHRDQKPFAVMVGNSTLAARWCVINDAERELLQSPRRPIVCLRKRNRVPGISDTVAPTNASLGMMLPYSPLHALLMDCIGDQPLVMTSGNRRDEPMAYQDADAIERLCGIADCFLTHNRAICVRCDDSVTRVISGRESPLRRSRGDAPMPIKLPFVCPQPILAVGGQLKNVFALASGDQAFLSHHIGDLDHLAAYESFGRDIALYERLLEIQPDVVVHDLHPDYASTTYAVERAEQDSSCVFGVQHHHAHLASCMVEHGIAGDVIGVIFDGSGYGSDETIWGGEFLVGGYPSFKRAAQLRPVRLPGGDKATKEPWRVALSYFMQADCDCEAWQREVNAAIRPSAVRPSAVRIVQQMIDRGFNSPWTSSAGRLFDAVAAIAGIRQTAHFEGQAAIELEAIALQVDGDETYPIEPLQQTAEWTSSCQVVDTRPLIRSVVADGANKIDKAIIARRFHNTLAAMTVQTCIQIANSTSINRIVLSGGAFTNTLLSSLVVAQLQSKGLSVFVHQRVPANDGGLCLGQLAIAAHSLHRDYHSKTAC</sequence>
<comment type="similarity">
    <text evidence="2 8">Belongs to the carbamoyltransferase HypF family.</text>
</comment>
<dbReference type="Pfam" id="PF01300">
    <property type="entry name" value="Sua5_yciO_yrdC"/>
    <property type="match status" value="1"/>
</dbReference>
<dbReference type="Proteomes" id="UP000011991">
    <property type="component" value="Unassembled WGS sequence"/>
</dbReference>
<dbReference type="RefSeq" id="WP_008698853.1">
    <property type="nucleotide sequence ID" value="NZ_ANOG01000538.1"/>
</dbReference>
<protein>
    <recommendedName>
        <fullName evidence="8">Carbamoyltransferase</fullName>
        <ecNumber evidence="8">6.2.-.-</ecNumber>
    </recommendedName>
</protein>
<evidence type="ECO:0000256" key="4">
    <source>
        <dbReference type="ARBA" id="ARBA00022723"/>
    </source>
</evidence>
<dbReference type="SUPFAM" id="SSF55821">
    <property type="entry name" value="YrdC/RibB"/>
    <property type="match status" value="1"/>
</dbReference>
<evidence type="ECO:0000256" key="2">
    <source>
        <dbReference type="ARBA" id="ARBA00008097"/>
    </source>
</evidence>
<dbReference type="InterPro" id="IPR011125">
    <property type="entry name" value="Znf_HypF"/>
</dbReference>
<dbReference type="AlphaFoldDB" id="M5RJ72"/>
<evidence type="ECO:0000256" key="8">
    <source>
        <dbReference type="PIRNR" id="PIRNR006256"/>
    </source>
</evidence>
<dbReference type="Gene3D" id="3.30.420.360">
    <property type="match status" value="1"/>
</dbReference>
<evidence type="ECO:0000259" key="11">
    <source>
        <dbReference type="PROSITE" id="PS51163"/>
    </source>
</evidence>
<dbReference type="Gene3D" id="3.30.110.120">
    <property type="match status" value="1"/>
</dbReference>
<organism evidence="12 13">
    <name type="scientific">Rhodopirellula maiorica SM1</name>
    <dbReference type="NCBI Taxonomy" id="1265738"/>
    <lineage>
        <taxon>Bacteria</taxon>
        <taxon>Pseudomonadati</taxon>
        <taxon>Planctomycetota</taxon>
        <taxon>Planctomycetia</taxon>
        <taxon>Pirellulales</taxon>
        <taxon>Pirellulaceae</taxon>
        <taxon>Novipirellula</taxon>
    </lineage>
</organism>
<reference evidence="12 13" key="1">
    <citation type="journal article" date="2013" name="Mar. Genomics">
        <title>Expression of sulfatases in Rhodopirellula baltica and the diversity of sulfatases in the genus Rhodopirellula.</title>
        <authorList>
            <person name="Wegner C.E."/>
            <person name="Richter-Heitmann T."/>
            <person name="Klindworth A."/>
            <person name="Klockow C."/>
            <person name="Richter M."/>
            <person name="Achstetter T."/>
            <person name="Glockner F.O."/>
            <person name="Harder J."/>
        </authorList>
    </citation>
    <scope>NUCLEOTIDE SEQUENCE [LARGE SCALE GENOMIC DNA]</scope>
    <source>
        <strain evidence="12 13">SM1</strain>
    </source>
</reference>
<gene>
    <name evidence="12" type="ORF">RMSM_03745</name>
</gene>
<dbReference type="GO" id="GO:0003998">
    <property type="term" value="F:acylphosphatase activity"/>
    <property type="evidence" value="ECO:0007669"/>
    <property type="project" value="UniProtKB-EC"/>
</dbReference>
<dbReference type="PROSITE" id="PS51163">
    <property type="entry name" value="YRDC"/>
    <property type="match status" value="1"/>
</dbReference>
<evidence type="ECO:0000259" key="10">
    <source>
        <dbReference type="PROSITE" id="PS51160"/>
    </source>
</evidence>
<keyword evidence="13" id="KW-1185">Reference proteome</keyword>
<dbReference type="GO" id="GO:0016874">
    <property type="term" value="F:ligase activity"/>
    <property type="evidence" value="ECO:0007669"/>
    <property type="project" value="UniProtKB-UniRule"/>
</dbReference>
<comment type="caution">
    <text evidence="12">The sequence shown here is derived from an EMBL/GenBank/DDBJ whole genome shotgun (WGS) entry which is preliminary data.</text>
</comment>
<dbReference type="FunFam" id="3.30.420.40:FF:000124">
    <property type="entry name" value="Carbamoyltransferase HypF"/>
    <property type="match status" value="1"/>
</dbReference>
<evidence type="ECO:0000256" key="5">
    <source>
        <dbReference type="ARBA" id="ARBA00022771"/>
    </source>
</evidence>
<evidence type="ECO:0000256" key="1">
    <source>
        <dbReference type="ARBA" id="ARBA00004711"/>
    </source>
</evidence>
<dbReference type="GO" id="GO:0051604">
    <property type="term" value="P:protein maturation"/>
    <property type="evidence" value="ECO:0007669"/>
    <property type="project" value="TreeGrafter"/>
</dbReference>
<dbReference type="Gene3D" id="3.90.870.50">
    <property type="match status" value="1"/>
</dbReference>
<dbReference type="GO" id="GO:0016743">
    <property type="term" value="F:carboxyl- or carbamoyltransferase activity"/>
    <property type="evidence" value="ECO:0007669"/>
    <property type="project" value="UniProtKB-UniRule"/>
</dbReference>
<dbReference type="NCBIfam" id="TIGR00143">
    <property type="entry name" value="hypF"/>
    <property type="match status" value="1"/>
</dbReference>
<keyword evidence="3" id="KW-0436">Ligase</keyword>
<dbReference type="PIRSF" id="PIRSF006256">
    <property type="entry name" value="CMPcnvr_hdrg_mat"/>
    <property type="match status" value="1"/>
</dbReference>
<dbReference type="InterPro" id="IPR036046">
    <property type="entry name" value="Acylphosphatase-like_dom_sf"/>
</dbReference>
<feature type="active site" evidence="9">
    <location>
        <position position="36"/>
    </location>
</feature>
<dbReference type="InterPro" id="IPR041440">
    <property type="entry name" value="HypF_C"/>
</dbReference>
<dbReference type="SUPFAM" id="SSF54975">
    <property type="entry name" value="Acylphosphatase/BLUF domain-like"/>
    <property type="match status" value="1"/>
</dbReference>
<dbReference type="OrthoDB" id="9808093at2"/>
<dbReference type="EC" id="6.2.-.-" evidence="8"/>
<evidence type="ECO:0000313" key="13">
    <source>
        <dbReference type="Proteomes" id="UP000011991"/>
    </source>
</evidence>
<keyword evidence="5" id="KW-0863">Zinc-finger</keyword>
<name>M5RJ72_9BACT</name>
<comment type="catalytic activity">
    <reaction evidence="9">
        <text>an acyl phosphate + H2O = a carboxylate + phosphate + H(+)</text>
        <dbReference type="Rhea" id="RHEA:14965"/>
        <dbReference type="ChEBI" id="CHEBI:15377"/>
        <dbReference type="ChEBI" id="CHEBI:15378"/>
        <dbReference type="ChEBI" id="CHEBI:29067"/>
        <dbReference type="ChEBI" id="CHEBI:43474"/>
        <dbReference type="ChEBI" id="CHEBI:59918"/>
        <dbReference type="EC" id="3.6.1.7"/>
    </reaction>
</comment>
<comment type="pathway">
    <text evidence="1">Protein modification; [NiFe] hydrogenase maturation.</text>
</comment>
<dbReference type="PROSITE" id="PS51160">
    <property type="entry name" value="ACYLPHOSPHATASE_3"/>
    <property type="match status" value="1"/>
</dbReference>
<dbReference type="InterPro" id="IPR017945">
    <property type="entry name" value="DHBP_synth_RibB-like_a/b_dom"/>
</dbReference>
<dbReference type="InterPro" id="IPR017968">
    <property type="entry name" value="Acylphosphatase_CS"/>
</dbReference>
<dbReference type="UniPathway" id="UPA00335"/>
<dbReference type="Pfam" id="PF07503">
    <property type="entry name" value="zf-HYPF"/>
    <property type="match status" value="2"/>
</dbReference>
<dbReference type="PROSITE" id="PS00150">
    <property type="entry name" value="ACYLPHOSPHATASE_1"/>
    <property type="match status" value="1"/>
</dbReference>
<dbReference type="InterPro" id="IPR004421">
    <property type="entry name" value="Carbamoyltransferase_HypF"/>
</dbReference>
<keyword evidence="4" id="KW-0479">Metal-binding</keyword>
<dbReference type="EMBL" id="ANOG01000538">
    <property type="protein sequence ID" value="EMI19358.1"/>
    <property type="molecule type" value="Genomic_DNA"/>
</dbReference>
<evidence type="ECO:0000256" key="7">
    <source>
        <dbReference type="ARBA" id="ARBA00048220"/>
    </source>
</evidence>
<feature type="active site" evidence="9">
    <location>
        <position position="18"/>
    </location>
</feature>
<dbReference type="GO" id="GO:0003725">
    <property type="term" value="F:double-stranded RNA binding"/>
    <property type="evidence" value="ECO:0007669"/>
    <property type="project" value="InterPro"/>
</dbReference>
<evidence type="ECO:0000256" key="3">
    <source>
        <dbReference type="ARBA" id="ARBA00022598"/>
    </source>
</evidence>
<dbReference type="PANTHER" id="PTHR42959:SF1">
    <property type="entry name" value="CARBAMOYLTRANSFERASE HYPF"/>
    <property type="match status" value="1"/>
</dbReference>
<evidence type="ECO:0000256" key="9">
    <source>
        <dbReference type="PROSITE-ProRule" id="PRU00520"/>
    </source>
</evidence>
<feature type="domain" description="Acylphosphatase-like" evidence="10">
    <location>
        <begin position="3"/>
        <end position="89"/>
    </location>
</feature>